<protein>
    <submittedName>
        <fullName evidence="1">Uncharacterized protein</fullName>
    </submittedName>
</protein>
<gene>
    <name evidence="1" type="ORF">MEBOL_002661</name>
</gene>
<dbReference type="Proteomes" id="UP000217289">
    <property type="component" value="Chromosome"/>
</dbReference>
<accession>A0A250IDI0</accession>
<evidence type="ECO:0000313" key="1">
    <source>
        <dbReference type="EMBL" id="ATB29212.1"/>
    </source>
</evidence>
<dbReference type="AlphaFoldDB" id="A0A250IDI0"/>
<sequence length="56" mass="6362">MRGVITGREVMENLGLIYREFGASCLLRCLWVLARGRSTTFLEVACQPDPKAERFT</sequence>
<proteinExistence type="predicted"/>
<dbReference type="EMBL" id="CP022163">
    <property type="protein sequence ID" value="ATB29212.1"/>
    <property type="molecule type" value="Genomic_DNA"/>
</dbReference>
<evidence type="ECO:0000313" key="2">
    <source>
        <dbReference type="Proteomes" id="UP000217289"/>
    </source>
</evidence>
<reference evidence="1 2" key="1">
    <citation type="submission" date="2017-06" db="EMBL/GenBank/DDBJ databases">
        <authorList>
            <person name="Kim H.J."/>
            <person name="Triplett B.A."/>
        </authorList>
    </citation>
    <scope>NUCLEOTIDE SEQUENCE [LARGE SCALE GENOMIC DNA]</scope>
    <source>
        <strain evidence="1 2">DSM 14713</strain>
    </source>
</reference>
<dbReference type="RefSeq" id="WP_170115499.1">
    <property type="nucleotide sequence ID" value="NZ_CP022163.1"/>
</dbReference>
<name>A0A250IDI0_9BACT</name>
<keyword evidence="2" id="KW-1185">Reference proteome</keyword>
<dbReference type="KEGG" id="mbd:MEBOL_002661"/>
<organism evidence="1 2">
    <name type="scientific">Melittangium boletus DSM 14713</name>
    <dbReference type="NCBI Taxonomy" id="1294270"/>
    <lineage>
        <taxon>Bacteria</taxon>
        <taxon>Pseudomonadati</taxon>
        <taxon>Myxococcota</taxon>
        <taxon>Myxococcia</taxon>
        <taxon>Myxococcales</taxon>
        <taxon>Cystobacterineae</taxon>
        <taxon>Archangiaceae</taxon>
        <taxon>Melittangium</taxon>
    </lineage>
</organism>